<sequence length="395" mass="44701">MPPKSAVVFGATGVSGWAFVNELLHDYPAPATWGTVHALCNRPIDREKLLWPNDDRLNIVSGINLLNSSHEDLVTEFKNKVPGVEKITHAYFLAYKSSSVPAEEVRDNAIILERAITALDTLSPSLEFVVLQHGGRYYGLHLMESRPRDGFSPPYKETMPEIPQPFRDELFYYAQLDWLGAYAADKKWGWCETRPDIVVGFAPSHNGYNLAATIGVFCSLFREIHGEGAGCPFPGTATSWKALWSNSSSGMLARQAIHVSLTEPWCLQKGEAYNGADARVPSSWSERWPALCSYFGLKGVKLEEDDPVEMHAFIKENQDVWEAMKDKYDLQRRYLNTATQVPTWEHAMVSQFDFDRPYDVSKVYATGFSEERDTLQAWGRVFDRMREAKIIPSLF</sequence>
<evidence type="ECO:0000313" key="2">
    <source>
        <dbReference type="EMBL" id="KZL65982.1"/>
    </source>
</evidence>
<accession>A0A166NRL7</accession>
<dbReference type="Pfam" id="PF22917">
    <property type="entry name" value="PRISE"/>
    <property type="match status" value="1"/>
</dbReference>
<dbReference type="SUPFAM" id="SSF51735">
    <property type="entry name" value="NAD(P)-binding Rossmann-fold domains"/>
    <property type="match status" value="1"/>
</dbReference>
<name>A0A166NRL7_9PEZI</name>
<evidence type="ECO:0000259" key="1">
    <source>
        <dbReference type="Pfam" id="PF22917"/>
    </source>
</evidence>
<keyword evidence="3" id="KW-1185">Reference proteome</keyword>
<dbReference type="EMBL" id="LFIV01000192">
    <property type="protein sequence ID" value="KZL65982.1"/>
    <property type="molecule type" value="Genomic_DNA"/>
</dbReference>
<dbReference type="AlphaFoldDB" id="A0A166NRL7"/>
<evidence type="ECO:0000313" key="3">
    <source>
        <dbReference type="Proteomes" id="UP000076552"/>
    </source>
</evidence>
<dbReference type="InterPro" id="IPR055222">
    <property type="entry name" value="PRISE-like_Rossmann-fold"/>
</dbReference>
<reference evidence="2 3" key="1">
    <citation type="submission" date="2015-06" db="EMBL/GenBank/DDBJ databases">
        <title>Survival trade-offs in plant roots during colonization by closely related pathogenic and mutualistic fungi.</title>
        <authorList>
            <person name="Hacquard S."/>
            <person name="Kracher B."/>
            <person name="Hiruma K."/>
            <person name="Weinman A."/>
            <person name="Muench P."/>
            <person name="Garrido Oter R."/>
            <person name="Ver Loren van Themaat E."/>
            <person name="Dallerey J.-F."/>
            <person name="Damm U."/>
            <person name="Henrissat B."/>
            <person name="Lespinet O."/>
            <person name="Thon M."/>
            <person name="Kemen E."/>
            <person name="McHardy A.C."/>
            <person name="Schulze-Lefert P."/>
            <person name="O'Connell R.J."/>
        </authorList>
    </citation>
    <scope>NUCLEOTIDE SEQUENCE [LARGE SCALE GENOMIC DNA]</scope>
    <source>
        <strain evidence="2 3">0861</strain>
    </source>
</reference>
<dbReference type="InterPro" id="IPR036291">
    <property type="entry name" value="NAD(P)-bd_dom_sf"/>
</dbReference>
<dbReference type="STRING" id="708197.A0A166NRL7"/>
<dbReference type="PANTHER" id="PTHR32487">
    <property type="entry name" value="3-OXO-DELTA(4,5)-STEROID 5-BETA-REDUCTASE"/>
    <property type="match status" value="1"/>
</dbReference>
<proteinExistence type="predicted"/>
<organism evidence="2 3">
    <name type="scientific">Colletotrichum tofieldiae</name>
    <dbReference type="NCBI Taxonomy" id="708197"/>
    <lineage>
        <taxon>Eukaryota</taxon>
        <taxon>Fungi</taxon>
        <taxon>Dikarya</taxon>
        <taxon>Ascomycota</taxon>
        <taxon>Pezizomycotina</taxon>
        <taxon>Sordariomycetes</taxon>
        <taxon>Hypocreomycetidae</taxon>
        <taxon>Glomerellales</taxon>
        <taxon>Glomerellaceae</taxon>
        <taxon>Colletotrichum</taxon>
        <taxon>Colletotrichum spaethianum species complex</taxon>
    </lineage>
</organism>
<dbReference type="CDD" id="cd08948">
    <property type="entry name" value="5beta-POR_like_SDR_a"/>
    <property type="match status" value="1"/>
</dbReference>
<dbReference type="Gene3D" id="3.40.50.720">
    <property type="entry name" value="NAD(P)-binding Rossmann-like Domain"/>
    <property type="match status" value="1"/>
</dbReference>
<dbReference type="Proteomes" id="UP000076552">
    <property type="component" value="Unassembled WGS sequence"/>
</dbReference>
<feature type="domain" description="PRISE-like Rossmann-fold" evidence="1">
    <location>
        <begin position="6"/>
        <end position="392"/>
    </location>
</feature>
<protein>
    <submittedName>
        <fullName evidence="2">SirQ protein</fullName>
    </submittedName>
</protein>
<dbReference type="PANTHER" id="PTHR32487:SF8">
    <property type="entry name" value="NAD-DEPENDENT EPIMERASE_DEHYDRATASE DOMAIN-CONTAINING PROTEIN"/>
    <property type="match status" value="1"/>
</dbReference>
<comment type="caution">
    <text evidence="2">The sequence shown here is derived from an EMBL/GenBank/DDBJ whole genome shotgun (WGS) entry which is preliminary data.</text>
</comment>
<gene>
    <name evidence="2" type="ORF">CT0861_10250</name>
</gene>